<gene>
    <name evidence="1" type="ORF">TSAR_001803</name>
</gene>
<keyword evidence="2" id="KW-1185">Reference proteome</keyword>
<evidence type="ECO:0000313" key="2">
    <source>
        <dbReference type="Proteomes" id="UP000215335"/>
    </source>
</evidence>
<comment type="caution">
    <text evidence="1">The sequence shown here is derived from an EMBL/GenBank/DDBJ whole genome shotgun (WGS) entry which is preliminary data.</text>
</comment>
<reference evidence="1 2" key="1">
    <citation type="journal article" date="2017" name="Curr. Biol.">
        <title>The Evolution of Venom by Co-option of Single-Copy Genes.</title>
        <authorList>
            <person name="Martinson E.O."/>
            <person name="Mrinalini"/>
            <person name="Kelkar Y.D."/>
            <person name="Chang C.H."/>
            <person name="Werren J.H."/>
        </authorList>
    </citation>
    <scope>NUCLEOTIDE SEQUENCE [LARGE SCALE GENOMIC DNA]</scope>
    <source>
        <strain evidence="1 2">Alberta</strain>
        <tissue evidence="1">Whole body</tissue>
    </source>
</reference>
<evidence type="ECO:0000313" key="1">
    <source>
        <dbReference type="EMBL" id="OXU19583.1"/>
    </source>
</evidence>
<organism evidence="1 2">
    <name type="scientific">Trichomalopsis sarcophagae</name>
    <dbReference type="NCBI Taxonomy" id="543379"/>
    <lineage>
        <taxon>Eukaryota</taxon>
        <taxon>Metazoa</taxon>
        <taxon>Ecdysozoa</taxon>
        <taxon>Arthropoda</taxon>
        <taxon>Hexapoda</taxon>
        <taxon>Insecta</taxon>
        <taxon>Pterygota</taxon>
        <taxon>Neoptera</taxon>
        <taxon>Endopterygota</taxon>
        <taxon>Hymenoptera</taxon>
        <taxon>Apocrita</taxon>
        <taxon>Proctotrupomorpha</taxon>
        <taxon>Chalcidoidea</taxon>
        <taxon>Pteromalidae</taxon>
        <taxon>Pteromalinae</taxon>
        <taxon>Trichomalopsis</taxon>
    </lineage>
</organism>
<accession>A0A232EMJ4</accession>
<dbReference type="AlphaFoldDB" id="A0A232EMJ4"/>
<protein>
    <submittedName>
        <fullName evidence="1">Uncharacterized protein</fullName>
    </submittedName>
</protein>
<sequence>MVEVVRHRLQQNYWRTFYDKHQQLYVLYEDLEDDQYFTTDYFSAIEDEYLNAKMQMTSRMVALIGVTPAAPVNNTRGASPAFSTTASSLPKLTLPSLQICQRTHEADTTNQCIRSLPSLGRSVVTWDDWLVQSIVFNLDPDTSEDSEVSLEGVSTFPIYSMLLSFLENRIKSSDTAHCSDTGNQPRPKATSR</sequence>
<dbReference type="EMBL" id="NNAY01003344">
    <property type="protein sequence ID" value="OXU19583.1"/>
    <property type="molecule type" value="Genomic_DNA"/>
</dbReference>
<dbReference type="Proteomes" id="UP000215335">
    <property type="component" value="Unassembled WGS sequence"/>
</dbReference>
<proteinExistence type="predicted"/>
<name>A0A232EMJ4_9HYME</name>